<evidence type="ECO:0000256" key="9">
    <source>
        <dbReference type="SAM" id="Phobius"/>
    </source>
</evidence>
<dbReference type="AlphaFoldDB" id="A0AAN9PWQ5"/>
<evidence type="ECO:0000256" key="1">
    <source>
        <dbReference type="ARBA" id="ARBA00004496"/>
    </source>
</evidence>
<keyword evidence="6" id="KW-0333">Golgi apparatus</keyword>
<dbReference type="PANTHER" id="PTHR21470:SF2">
    <property type="entry name" value="RAB6-INTERACTING GOLGIN"/>
    <property type="match status" value="1"/>
</dbReference>
<keyword evidence="9" id="KW-1133">Transmembrane helix</keyword>
<evidence type="ECO:0000256" key="2">
    <source>
        <dbReference type="ARBA" id="ARBA00004555"/>
    </source>
</evidence>
<evidence type="ECO:0000256" key="4">
    <source>
        <dbReference type="ARBA" id="ARBA00014130"/>
    </source>
</evidence>
<name>A0AAN9PWQ5_CANGL</name>
<keyword evidence="11" id="KW-1185">Reference proteome</keyword>
<gene>
    <name evidence="10" type="ORF">VNO77_36640</name>
</gene>
<evidence type="ECO:0000256" key="8">
    <source>
        <dbReference type="SAM" id="MobiDB-lite"/>
    </source>
</evidence>
<reference evidence="10 11" key="1">
    <citation type="submission" date="2024-01" db="EMBL/GenBank/DDBJ databases">
        <title>The genomes of 5 underutilized Papilionoideae crops provide insights into root nodulation and disease resistanc.</title>
        <authorList>
            <person name="Jiang F."/>
        </authorList>
    </citation>
    <scope>NUCLEOTIDE SEQUENCE [LARGE SCALE GENOMIC DNA]</scope>
    <source>
        <strain evidence="10">LVBAO_FW01</strain>
        <tissue evidence="10">Leaves</tissue>
    </source>
</reference>
<protein>
    <recommendedName>
        <fullName evidence="4">RAB6-interacting golgin</fullName>
    </recommendedName>
</protein>
<dbReference type="EMBL" id="JAYMYQ010000009">
    <property type="protein sequence ID" value="KAK7312634.1"/>
    <property type="molecule type" value="Genomic_DNA"/>
</dbReference>
<comment type="similarity">
    <text evidence="3">Belongs to the GORAB family.</text>
</comment>
<feature type="compositionally biased region" description="Basic and acidic residues" evidence="8">
    <location>
        <begin position="108"/>
        <end position="123"/>
    </location>
</feature>
<dbReference type="GO" id="GO:0005794">
    <property type="term" value="C:Golgi apparatus"/>
    <property type="evidence" value="ECO:0007669"/>
    <property type="project" value="UniProtKB-SubCell"/>
</dbReference>
<dbReference type="PANTHER" id="PTHR21470">
    <property type="entry name" value="RAB6-INTERACTING PROTEIN GORAB"/>
    <property type="match status" value="1"/>
</dbReference>
<dbReference type="Pfam" id="PF04949">
    <property type="entry name" value="Transcrip_act"/>
    <property type="match status" value="1"/>
</dbReference>
<organism evidence="10 11">
    <name type="scientific">Canavalia gladiata</name>
    <name type="common">Sword bean</name>
    <name type="synonym">Dolichos gladiatus</name>
    <dbReference type="NCBI Taxonomy" id="3824"/>
    <lineage>
        <taxon>Eukaryota</taxon>
        <taxon>Viridiplantae</taxon>
        <taxon>Streptophyta</taxon>
        <taxon>Embryophyta</taxon>
        <taxon>Tracheophyta</taxon>
        <taxon>Spermatophyta</taxon>
        <taxon>Magnoliopsida</taxon>
        <taxon>eudicotyledons</taxon>
        <taxon>Gunneridae</taxon>
        <taxon>Pentapetalae</taxon>
        <taxon>rosids</taxon>
        <taxon>fabids</taxon>
        <taxon>Fabales</taxon>
        <taxon>Fabaceae</taxon>
        <taxon>Papilionoideae</taxon>
        <taxon>50 kb inversion clade</taxon>
        <taxon>NPAAA clade</taxon>
        <taxon>indigoferoid/millettioid clade</taxon>
        <taxon>Phaseoleae</taxon>
        <taxon>Canavalia</taxon>
    </lineage>
</organism>
<dbReference type="InterPro" id="IPR007033">
    <property type="entry name" value="GORAB"/>
</dbReference>
<feature type="region of interest" description="Disordered" evidence="8">
    <location>
        <begin position="103"/>
        <end position="123"/>
    </location>
</feature>
<dbReference type="Proteomes" id="UP001367508">
    <property type="component" value="Unassembled WGS sequence"/>
</dbReference>
<evidence type="ECO:0000256" key="6">
    <source>
        <dbReference type="ARBA" id="ARBA00023034"/>
    </source>
</evidence>
<evidence type="ECO:0000256" key="5">
    <source>
        <dbReference type="ARBA" id="ARBA00022490"/>
    </source>
</evidence>
<evidence type="ECO:0000256" key="3">
    <source>
        <dbReference type="ARBA" id="ARBA00005599"/>
    </source>
</evidence>
<comment type="subcellular location">
    <subcellularLocation>
        <location evidence="1">Cytoplasm</location>
    </subcellularLocation>
    <subcellularLocation>
        <location evidence="2">Golgi apparatus</location>
    </subcellularLocation>
</comment>
<sequence>MKVISYKLDYFFYALLNISICLLAWSIDLWNLLVIGKTPNQSLDKSLSLLVFAQKLGSLLLKGAEKGVKRGWGGGGVWKKEGRRCKRKSPVYKHLRRKRAIIPKRKREKEGRKRERTGKGEEKSVVVCGTEMATPKQSYELQQQSNVQRVKNSGMISSNQSPMRDDKEEEMTRSALAMFRAKEEEIERKKMEVRDKVHAYLGRVEEETKRLAEIREELEGLNDPLRKEVAIVRKKIDSVNKELKPLGQTCQRKEREYKEALEAFNEKNKEKSQLVTKLMELVTESERLRMRKLEELSKNVDTLH</sequence>
<evidence type="ECO:0000313" key="10">
    <source>
        <dbReference type="EMBL" id="KAK7312634.1"/>
    </source>
</evidence>
<evidence type="ECO:0000313" key="11">
    <source>
        <dbReference type="Proteomes" id="UP001367508"/>
    </source>
</evidence>
<accession>A0AAN9PWQ5</accession>
<proteinExistence type="inferred from homology"/>
<keyword evidence="9" id="KW-0812">Transmembrane</keyword>
<feature type="transmembrane region" description="Helical" evidence="9">
    <location>
        <begin position="12"/>
        <end position="33"/>
    </location>
</feature>
<keyword evidence="7" id="KW-0175">Coiled coil</keyword>
<keyword evidence="5" id="KW-0963">Cytoplasm</keyword>
<evidence type="ECO:0000256" key="7">
    <source>
        <dbReference type="ARBA" id="ARBA00023054"/>
    </source>
</evidence>
<comment type="caution">
    <text evidence="10">The sequence shown here is derived from an EMBL/GenBank/DDBJ whole genome shotgun (WGS) entry which is preliminary data.</text>
</comment>
<keyword evidence="9" id="KW-0472">Membrane</keyword>